<dbReference type="InterPro" id="IPR009776">
    <property type="entry name" value="Spore_0_M"/>
</dbReference>
<dbReference type="EMBL" id="AYXG01000129">
    <property type="protein sequence ID" value="EWC61145.1"/>
    <property type="molecule type" value="Genomic_DNA"/>
</dbReference>
<evidence type="ECO:0000256" key="1">
    <source>
        <dbReference type="SAM" id="MobiDB-lite"/>
    </source>
</evidence>
<dbReference type="STRING" id="909613.UO65_3565"/>
<gene>
    <name evidence="2" type="ORF">UO65_3565</name>
</gene>
<dbReference type="PANTHER" id="PTHR40053:SF1">
    <property type="entry name" value="SPORULATION-CONTROL PROTEIN SPO0M"/>
    <property type="match status" value="1"/>
</dbReference>
<sequence>MDSPRGTQDEQEGHRQHRGPLVVVWSEAVIGLSSKRGVLPADGDPVSWPEVIAGRLDFFEFVRIAENRTAFQGRGCGACRPAGVGPARQRVVPDVRQVGAAPVAHNTGMRHGFGHSVPGGELLMFNRMLSAFGIGGPSVDTVLDSPHAVPGQSVTGQVRVQGGSSDAEIGQVVLSLVTRVDRGGFSFGHDDERGDGTEFSRSVVQQDLRVPAGRLVSVPFRLVLPWETPITAVAGAALPGMSVGVRTELVIAGAPDKGDLDAVLVGPLPSQNEVLDAFGQLGFSFRGTGVETGHLPGVAHELGFFQELEFVPPGQFSGRVDQVELTFVATAHELRVILGADRRRGGFNSGGDTTGHLRVSHQEARATDWVSAIGAWLTRVAARSATNPAFGGGAPDPAFIGQPGHNPASGAPMGHGGQPVYGGQRAFGGQPGHGGHDHQQDQRRGAGMGGMLAAGAGGVLGGMALGGMADEFFGDDEG</sequence>
<comment type="caution">
    <text evidence="2">The sequence shown here is derived from an EMBL/GenBank/DDBJ whole genome shotgun (WGS) entry which is preliminary data.</text>
</comment>
<dbReference type="eggNOG" id="COG4326">
    <property type="taxonomic scope" value="Bacteria"/>
</dbReference>
<feature type="compositionally biased region" description="Gly residues" evidence="1">
    <location>
        <begin position="413"/>
        <end position="433"/>
    </location>
</feature>
<dbReference type="Proteomes" id="UP000019277">
    <property type="component" value="Unassembled WGS sequence"/>
</dbReference>
<dbReference type="PANTHER" id="PTHR40053">
    <property type="entry name" value="SPORULATION-CONTROL PROTEIN SPO0M"/>
    <property type="match status" value="1"/>
</dbReference>
<keyword evidence="3" id="KW-1185">Reference proteome</keyword>
<evidence type="ECO:0000313" key="3">
    <source>
        <dbReference type="Proteomes" id="UP000019277"/>
    </source>
</evidence>
<feature type="region of interest" description="Disordered" evidence="1">
    <location>
        <begin position="393"/>
        <end position="450"/>
    </location>
</feature>
<dbReference type="AlphaFoldDB" id="W7IJX3"/>
<feature type="compositionally biased region" description="Basic and acidic residues" evidence="1">
    <location>
        <begin position="434"/>
        <end position="444"/>
    </location>
</feature>
<evidence type="ECO:0000313" key="2">
    <source>
        <dbReference type="EMBL" id="EWC61145.1"/>
    </source>
</evidence>
<protein>
    <submittedName>
        <fullName evidence="2">Sporulation control protein Spo0M</fullName>
    </submittedName>
</protein>
<dbReference type="Pfam" id="PF07070">
    <property type="entry name" value="Spo0M"/>
    <property type="match status" value="1"/>
</dbReference>
<organism evidence="2 3">
    <name type="scientific">Actinokineospora spheciospongiae</name>
    <dbReference type="NCBI Taxonomy" id="909613"/>
    <lineage>
        <taxon>Bacteria</taxon>
        <taxon>Bacillati</taxon>
        <taxon>Actinomycetota</taxon>
        <taxon>Actinomycetes</taxon>
        <taxon>Pseudonocardiales</taxon>
        <taxon>Pseudonocardiaceae</taxon>
        <taxon>Actinokineospora</taxon>
    </lineage>
</organism>
<reference evidence="2 3" key="1">
    <citation type="journal article" date="2014" name="Genome Announc.">
        <title>Draft Genome Sequence of the Antitrypanosomally Active Sponge-Associated Bacterium Actinokineospora sp. Strain EG49.</title>
        <authorList>
            <person name="Harjes J."/>
            <person name="Ryu T."/>
            <person name="Abdelmohsen U.R."/>
            <person name="Moitinho-Silva L."/>
            <person name="Horn H."/>
            <person name="Ravasi T."/>
            <person name="Hentschel U."/>
        </authorList>
    </citation>
    <scope>NUCLEOTIDE SEQUENCE [LARGE SCALE GENOMIC DNA]</scope>
    <source>
        <strain evidence="2 3">EG49</strain>
    </source>
</reference>
<accession>W7IJX3</accession>
<proteinExistence type="predicted"/>
<name>W7IJX3_9PSEU</name>